<accession>A0ACB6RHX6</accession>
<gene>
    <name evidence="1" type="ORF">BDR25DRAFT_10129</name>
</gene>
<dbReference type="Proteomes" id="UP000799755">
    <property type="component" value="Unassembled WGS sequence"/>
</dbReference>
<comment type="caution">
    <text evidence="1">The sequence shown here is derived from an EMBL/GenBank/DDBJ whole genome shotgun (WGS) entry which is preliminary data.</text>
</comment>
<reference evidence="1" key="1">
    <citation type="journal article" date="2020" name="Stud. Mycol.">
        <title>101 Dothideomycetes genomes: a test case for predicting lifestyles and emergence of pathogens.</title>
        <authorList>
            <person name="Haridas S."/>
            <person name="Albert R."/>
            <person name="Binder M."/>
            <person name="Bloem J."/>
            <person name="Labutti K."/>
            <person name="Salamov A."/>
            <person name="Andreopoulos B."/>
            <person name="Baker S."/>
            <person name="Barry K."/>
            <person name="Bills G."/>
            <person name="Bluhm B."/>
            <person name="Cannon C."/>
            <person name="Castanera R."/>
            <person name="Culley D."/>
            <person name="Daum C."/>
            <person name="Ezra D."/>
            <person name="Gonzalez J."/>
            <person name="Henrissat B."/>
            <person name="Kuo A."/>
            <person name="Liang C."/>
            <person name="Lipzen A."/>
            <person name="Lutzoni F."/>
            <person name="Magnuson J."/>
            <person name="Mondo S."/>
            <person name="Nolan M."/>
            <person name="Ohm R."/>
            <person name="Pangilinan J."/>
            <person name="Park H.-J."/>
            <person name="Ramirez L."/>
            <person name="Alfaro M."/>
            <person name="Sun H."/>
            <person name="Tritt A."/>
            <person name="Yoshinaga Y."/>
            <person name="Zwiers L.-H."/>
            <person name="Turgeon B."/>
            <person name="Goodwin S."/>
            <person name="Spatafora J."/>
            <person name="Crous P."/>
            <person name="Grigoriev I."/>
        </authorList>
    </citation>
    <scope>NUCLEOTIDE SEQUENCE</scope>
    <source>
        <strain evidence="1">ATCC 200398</strain>
    </source>
</reference>
<dbReference type="EMBL" id="MU003492">
    <property type="protein sequence ID" value="KAF2478330.1"/>
    <property type="molecule type" value="Genomic_DNA"/>
</dbReference>
<sequence length="57" mass="6863">MFKRRTYCVYFRTKAILANSIFSQAFLIKILGCRVCTATHSFTFKRLRIRTYRMVYA</sequence>
<name>A0ACB6RHX6_9PLEO</name>
<evidence type="ECO:0000313" key="1">
    <source>
        <dbReference type="EMBL" id="KAF2478330.1"/>
    </source>
</evidence>
<keyword evidence="2" id="KW-1185">Reference proteome</keyword>
<proteinExistence type="predicted"/>
<organism evidence="1 2">
    <name type="scientific">Lindgomyces ingoldianus</name>
    <dbReference type="NCBI Taxonomy" id="673940"/>
    <lineage>
        <taxon>Eukaryota</taxon>
        <taxon>Fungi</taxon>
        <taxon>Dikarya</taxon>
        <taxon>Ascomycota</taxon>
        <taxon>Pezizomycotina</taxon>
        <taxon>Dothideomycetes</taxon>
        <taxon>Pleosporomycetidae</taxon>
        <taxon>Pleosporales</taxon>
        <taxon>Lindgomycetaceae</taxon>
        <taxon>Lindgomyces</taxon>
    </lineage>
</organism>
<protein>
    <submittedName>
        <fullName evidence="1">Uncharacterized protein</fullName>
    </submittedName>
</protein>
<evidence type="ECO:0000313" key="2">
    <source>
        <dbReference type="Proteomes" id="UP000799755"/>
    </source>
</evidence>